<protein>
    <submittedName>
        <fullName evidence="2">Uncharacterized protein</fullName>
    </submittedName>
</protein>
<dbReference type="PANTHER" id="PTHR43068:SF1">
    <property type="entry name" value="SLR1854 PROTEIN"/>
    <property type="match status" value="1"/>
</dbReference>
<reference evidence="2 3" key="1">
    <citation type="journal article" date="2015" name="Genome Announc.">
        <title>Expanding the biotechnology potential of lactobacilli through comparative genomics of 213 strains and associated genera.</title>
        <authorList>
            <person name="Sun Z."/>
            <person name="Harris H.M."/>
            <person name="McCann A."/>
            <person name="Guo C."/>
            <person name="Argimon S."/>
            <person name="Zhang W."/>
            <person name="Yang X."/>
            <person name="Jeffery I.B."/>
            <person name="Cooney J.C."/>
            <person name="Kagawa T.F."/>
            <person name="Liu W."/>
            <person name="Song Y."/>
            <person name="Salvetti E."/>
            <person name="Wrobel A."/>
            <person name="Rasinkangas P."/>
            <person name="Parkhill J."/>
            <person name="Rea M.C."/>
            <person name="O'Sullivan O."/>
            <person name="Ritari J."/>
            <person name="Douillard F.P."/>
            <person name="Paul Ross R."/>
            <person name="Yang R."/>
            <person name="Briner A.E."/>
            <person name="Felis G.E."/>
            <person name="de Vos W.M."/>
            <person name="Barrangou R."/>
            <person name="Klaenhammer T.R."/>
            <person name="Caufield P.W."/>
            <person name="Cui Y."/>
            <person name="Zhang H."/>
            <person name="O'Toole P.W."/>
        </authorList>
    </citation>
    <scope>NUCLEOTIDE SEQUENCE [LARGE SCALE GENOMIC DNA]</scope>
    <source>
        <strain evidence="2 3">DSM 18527</strain>
    </source>
</reference>
<evidence type="ECO:0000256" key="1">
    <source>
        <dbReference type="SAM" id="MobiDB-lite"/>
    </source>
</evidence>
<comment type="caution">
    <text evidence="2">The sequence shown here is derived from an EMBL/GenBank/DDBJ whole genome shotgun (WGS) entry which is preliminary data.</text>
</comment>
<dbReference type="eggNOG" id="COG0693">
    <property type="taxonomic scope" value="Bacteria"/>
</dbReference>
<feature type="compositionally biased region" description="Basic residues" evidence="1">
    <location>
        <begin position="255"/>
        <end position="264"/>
    </location>
</feature>
<dbReference type="PATRIC" id="fig|1423734.3.peg.3178"/>
<sequence length="284" mass="31430">MILMPLPTYGFDPTEVAIPWQFLTQQQVRVVFATPKGQVAQGDRRLLTGKGFGPFKKWLMAAPSAIAAYETMVQSDGFQHPIPYQQINSADFQGLLLPGGHDPGMRSYLGSGILQQKVAAFFKAAKPIGAICHGTIVAARSQNAETGQSNLADYNTTALLATQELAAYALTGLWLGRYYRTYPELVQTEVMTALHSPKQFHAGPLPLDRDTATNFKPAFVVQDRQYVSARWPGDAHLFARTFYDIYLRAQPKSATKSKPHKFGNHHPLTNLPKPPILTNKLADY</sequence>
<dbReference type="Proteomes" id="UP000051236">
    <property type="component" value="Unassembled WGS sequence"/>
</dbReference>
<dbReference type="STRING" id="1423734.FC83_GL003128"/>
<organism evidence="2 3">
    <name type="scientific">Agrilactobacillus composti DSM 18527 = JCM 14202</name>
    <dbReference type="NCBI Taxonomy" id="1423734"/>
    <lineage>
        <taxon>Bacteria</taxon>
        <taxon>Bacillati</taxon>
        <taxon>Bacillota</taxon>
        <taxon>Bacilli</taxon>
        <taxon>Lactobacillales</taxon>
        <taxon>Lactobacillaceae</taxon>
        <taxon>Agrilactobacillus</taxon>
    </lineage>
</organism>
<evidence type="ECO:0000313" key="3">
    <source>
        <dbReference type="Proteomes" id="UP000051236"/>
    </source>
</evidence>
<gene>
    <name evidence="2" type="ORF">FC83_GL003128</name>
</gene>
<dbReference type="EMBL" id="AZGA01000057">
    <property type="protein sequence ID" value="KRM33051.1"/>
    <property type="molecule type" value="Genomic_DNA"/>
</dbReference>
<accession>X0PD20</accession>
<dbReference type="PANTHER" id="PTHR43068">
    <property type="entry name" value="SLR1854 PROTEIN"/>
    <property type="match status" value="1"/>
</dbReference>
<keyword evidence="3" id="KW-1185">Reference proteome</keyword>
<dbReference type="InterPro" id="IPR032633">
    <property type="entry name" value="ThiJ-like"/>
</dbReference>
<dbReference type="AlphaFoldDB" id="X0PD20"/>
<evidence type="ECO:0000313" key="2">
    <source>
        <dbReference type="EMBL" id="KRM33051.1"/>
    </source>
</evidence>
<dbReference type="SUPFAM" id="SSF52317">
    <property type="entry name" value="Class I glutamine amidotransferase-like"/>
    <property type="match status" value="1"/>
</dbReference>
<dbReference type="InterPro" id="IPR029062">
    <property type="entry name" value="Class_I_gatase-like"/>
</dbReference>
<name>X0PD20_9LACO</name>
<dbReference type="Gene3D" id="3.40.50.880">
    <property type="match status" value="1"/>
</dbReference>
<dbReference type="Pfam" id="PF17124">
    <property type="entry name" value="ThiJ_like"/>
    <property type="match status" value="1"/>
</dbReference>
<feature type="region of interest" description="Disordered" evidence="1">
    <location>
        <begin position="254"/>
        <end position="274"/>
    </location>
</feature>
<proteinExistence type="predicted"/>